<evidence type="ECO:0000313" key="8">
    <source>
        <dbReference type="EMBL" id="RDV00704.1"/>
    </source>
</evidence>
<evidence type="ECO:0000259" key="6">
    <source>
        <dbReference type="Pfam" id="PF19289"/>
    </source>
</evidence>
<gene>
    <name evidence="8" type="ORF">DWV00_02840</name>
</gene>
<dbReference type="InterPro" id="IPR051463">
    <property type="entry name" value="Peptidase_U62_metallo"/>
</dbReference>
<dbReference type="OrthoDB" id="9803213at2"/>
<dbReference type="InterPro" id="IPR002510">
    <property type="entry name" value="Metalloprtase-TldD/E_N"/>
</dbReference>
<keyword evidence="3" id="KW-0378">Hydrolase</keyword>
<comment type="caution">
    <text evidence="8">The sequence shown here is derived from an EMBL/GenBank/DDBJ whole genome shotgun (WGS) entry which is preliminary data.</text>
</comment>
<dbReference type="GO" id="GO:0006508">
    <property type="term" value="P:proteolysis"/>
    <property type="evidence" value="ECO:0007669"/>
    <property type="project" value="UniProtKB-KW"/>
</dbReference>
<dbReference type="InterPro" id="IPR045570">
    <property type="entry name" value="Metalloprtase-TldD/E_cen_dom"/>
</dbReference>
<organism evidence="8 9">
    <name type="scientific">Trinickia dinghuensis</name>
    <dbReference type="NCBI Taxonomy" id="2291023"/>
    <lineage>
        <taxon>Bacteria</taxon>
        <taxon>Pseudomonadati</taxon>
        <taxon>Pseudomonadota</taxon>
        <taxon>Betaproteobacteria</taxon>
        <taxon>Burkholderiales</taxon>
        <taxon>Burkholderiaceae</taxon>
        <taxon>Trinickia</taxon>
    </lineage>
</organism>
<dbReference type="PANTHER" id="PTHR30624">
    <property type="entry name" value="UNCHARACTERIZED PROTEIN TLDD AND PMBA"/>
    <property type="match status" value="1"/>
</dbReference>
<dbReference type="PANTHER" id="PTHR30624:SF10">
    <property type="entry name" value="CONSERVED PROTEIN"/>
    <property type="match status" value="1"/>
</dbReference>
<evidence type="ECO:0000256" key="1">
    <source>
        <dbReference type="ARBA" id="ARBA00005836"/>
    </source>
</evidence>
<keyword evidence="2" id="KW-0645">Protease</keyword>
<comment type="similarity">
    <text evidence="1">Belongs to the peptidase U62 family.</text>
</comment>
<protein>
    <submittedName>
        <fullName evidence="8">TldD/PmbA family protein</fullName>
    </submittedName>
</protein>
<proteinExistence type="inferred from homology"/>
<dbReference type="SUPFAM" id="SSF111283">
    <property type="entry name" value="Putative modulator of DNA gyrase, PmbA/TldD"/>
    <property type="match status" value="1"/>
</dbReference>
<dbReference type="GO" id="GO:0005829">
    <property type="term" value="C:cytosol"/>
    <property type="evidence" value="ECO:0007669"/>
    <property type="project" value="TreeGrafter"/>
</dbReference>
<evidence type="ECO:0000313" key="9">
    <source>
        <dbReference type="Proteomes" id="UP000256838"/>
    </source>
</evidence>
<dbReference type="GO" id="GO:0008237">
    <property type="term" value="F:metallopeptidase activity"/>
    <property type="evidence" value="ECO:0007669"/>
    <property type="project" value="UniProtKB-KW"/>
</dbReference>
<dbReference type="Pfam" id="PF19289">
    <property type="entry name" value="PmbA_TldD_3rd"/>
    <property type="match status" value="1"/>
</dbReference>
<accession>A0A3D8K5I7</accession>
<dbReference type="InterPro" id="IPR035068">
    <property type="entry name" value="TldD/PmbA_N"/>
</dbReference>
<name>A0A3D8K5I7_9BURK</name>
<dbReference type="Proteomes" id="UP000256838">
    <property type="component" value="Unassembled WGS sequence"/>
</dbReference>
<dbReference type="InterPro" id="IPR036059">
    <property type="entry name" value="TldD/PmbA_sf"/>
</dbReference>
<dbReference type="EMBL" id="QRGA01000001">
    <property type="protein sequence ID" value="RDV00704.1"/>
    <property type="molecule type" value="Genomic_DNA"/>
</dbReference>
<dbReference type="RefSeq" id="WP_115531975.1">
    <property type="nucleotide sequence ID" value="NZ_QRGA01000001.1"/>
</dbReference>
<dbReference type="AlphaFoldDB" id="A0A3D8K5I7"/>
<evidence type="ECO:0000256" key="4">
    <source>
        <dbReference type="ARBA" id="ARBA00023049"/>
    </source>
</evidence>
<feature type="domain" description="Metalloprotease TldD/E C-terminal" evidence="6">
    <location>
        <begin position="236"/>
        <end position="474"/>
    </location>
</feature>
<sequence>MIDERWSRSAAALSSDAEFWSLRIVDDRSDEHTVRNDVAQPFRTVRDRGALLTAWCGAGAGYAATADLSAAGLQSALDLAAARARAAAAVTLVDHRSAPRPAASGSYVSPNAEAALPSRGEWIERLAKECAAAAIDGRVVERTASMRVAHSDQLYVTSDGIRIEQRFRYLMPQMTVVAHESGDTQVRTLGGFQALLAQGGMEILARYRFDGSGARVADEALQLLAAPNCPSGVRDLLLMPDQMMLQIHESIGHPLELDRILGDERNFAGWSFVTPDMFGSYRYGSELLNVTFDPSLREQAASYAFDDEGTEARKQYLIRDGVLERPLGGTLSQRRAQLPGVANSRSSNWNRAPIDRMANLNIEPGTSSLADMIAGIERGILMRTNTSWSIDDRRNKFQFGCEFGQLIENGKLTHVVKQPNYRGVSASFWRSLKAVGDDTTRETYGTPLCGKGEPAQIIHVGHASPACLFADVDVFGGE</sequence>
<keyword evidence="4" id="KW-0482">Metalloprotease</keyword>
<dbReference type="InterPro" id="IPR045569">
    <property type="entry name" value="Metalloprtase-TldD/E_C"/>
</dbReference>
<reference evidence="8 9" key="1">
    <citation type="submission" date="2018-08" db="EMBL/GenBank/DDBJ databases">
        <title>Paraburkholderia sp. DHOM06 isolated from forest soil.</title>
        <authorList>
            <person name="Gao Z.-H."/>
            <person name="Qiu L.-H."/>
        </authorList>
    </citation>
    <scope>NUCLEOTIDE SEQUENCE [LARGE SCALE GENOMIC DNA]</scope>
    <source>
        <strain evidence="8 9">DHOM06</strain>
    </source>
</reference>
<feature type="domain" description="Metalloprotease TldD/E central" evidence="7">
    <location>
        <begin position="125"/>
        <end position="224"/>
    </location>
</feature>
<evidence type="ECO:0000256" key="2">
    <source>
        <dbReference type="ARBA" id="ARBA00022670"/>
    </source>
</evidence>
<feature type="domain" description="Metalloprotease TldD/E N-terminal" evidence="5">
    <location>
        <begin position="20"/>
        <end position="88"/>
    </location>
</feature>
<evidence type="ECO:0000259" key="7">
    <source>
        <dbReference type="Pfam" id="PF19290"/>
    </source>
</evidence>
<dbReference type="Pfam" id="PF01523">
    <property type="entry name" value="PmbA_TldD_1st"/>
    <property type="match status" value="1"/>
</dbReference>
<evidence type="ECO:0000259" key="5">
    <source>
        <dbReference type="Pfam" id="PF01523"/>
    </source>
</evidence>
<dbReference type="Pfam" id="PF19290">
    <property type="entry name" value="PmbA_TldD_2nd"/>
    <property type="match status" value="1"/>
</dbReference>
<evidence type="ECO:0000256" key="3">
    <source>
        <dbReference type="ARBA" id="ARBA00022801"/>
    </source>
</evidence>
<keyword evidence="9" id="KW-1185">Reference proteome</keyword>
<dbReference type="Gene3D" id="3.30.2290.10">
    <property type="entry name" value="PmbA/TldD superfamily"/>
    <property type="match status" value="1"/>
</dbReference>